<gene>
    <name evidence="4" type="ORF">H8790_02550</name>
</gene>
<keyword evidence="1 2" id="KW-0238">DNA-binding</keyword>
<dbReference type="InterPro" id="IPR009057">
    <property type="entry name" value="Homeodomain-like_sf"/>
</dbReference>
<dbReference type="Gene3D" id="1.10.357.10">
    <property type="entry name" value="Tetracycline Repressor, domain 2"/>
    <property type="match status" value="1"/>
</dbReference>
<dbReference type="InterPro" id="IPR050624">
    <property type="entry name" value="HTH-type_Tx_Regulator"/>
</dbReference>
<protein>
    <submittedName>
        <fullName evidence="4">TetR/AcrR family transcriptional regulator</fullName>
    </submittedName>
</protein>
<organism evidence="4 5">
    <name type="scientific">Oscillibacter hominis</name>
    <dbReference type="NCBI Taxonomy" id="2763056"/>
    <lineage>
        <taxon>Bacteria</taxon>
        <taxon>Bacillati</taxon>
        <taxon>Bacillota</taxon>
        <taxon>Clostridia</taxon>
        <taxon>Eubacteriales</taxon>
        <taxon>Oscillospiraceae</taxon>
        <taxon>Oscillibacter</taxon>
    </lineage>
</organism>
<evidence type="ECO:0000259" key="3">
    <source>
        <dbReference type="PROSITE" id="PS50977"/>
    </source>
</evidence>
<dbReference type="AlphaFoldDB" id="A0A7G9B5W1"/>
<accession>A0A7G9B5W1</accession>
<keyword evidence="5" id="KW-1185">Reference proteome</keyword>
<dbReference type="PROSITE" id="PS50977">
    <property type="entry name" value="HTH_TETR_2"/>
    <property type="match status" value="1"/>
</dbReference>
<dbReference type="PANTHER" id="PTHR43479">
    <property type="entry name" value="ACREF/ENVCD OPERON REPRESSOR-RELATED"/>
    <property type="match status" value="1"/>
</dbReference>
<dbReference type="GO" id="GO:0003677">
    <property type="term" value="F:DNA binding"/>
    <property type="evidence" value="ECO:0007669"/>
    <property type="project" value="UniProtKB-UniRule"/>
</dbReference>
<dbReference type="KEGG" id="ohi:H8790_02550"/>
<evidence type="ECO:0000313" key="5">
    <source>
        <dbReference type="Proteomes" id="UP000515960"/>
    </source>
</evidence>
<dbReference type="RefSeq" id="WP_187333461.1">
    <property type="nucleotide sequence ID" value="NZ_CP060490.1"/>
</dbReference>
<dbReference type="SUPFAM" id="SSF46689">
    <property type="entry name" value="Homeodomain-like"/>
    <property type="match status" value="1"/>
</dbReference>
<dbReference type="EMBL" id="CP060490">
    <property type="protein sequence ID" value="QNL44942.1"/>
    <property type="molecule type" value="Genomic_DNA"/>
</dbReference>
<dbReference type="Proteomes" id="UP000515960">
    <property type="component" value="Chromosome"/>
</dbReference>
<dbReference type="PANTHER" id="PTHR43479:SF7">
    <property type="entry name" value="TETR-FAMILY TRANSCRIPTIONAL REGULATOR"/>
    <property type="match status" value="1"/>
</dbReference>
<evidence type="ECO:0000256" key="1">
    <source>
        <dbReference type="ARBA" id="ARBA00023125"/>
    </source>
</evidence>
<feature type="domain" description="HTH tetR-type" evidence="3">
    <location>
        <begin position="3"/>
        <end position="63"/>
    </location>
</feature>
<proteinExistence type="predicted"/>
<name>A0A7G9B5W1_9FIRM</name>
<reference evidence="4 5" key="1">
    <citation type="submission" date="2020-08" db="EMBL/GenBank/DDBJ databases">
        <authorList>
            <person name="Liu C."/>
            <person name="Sun Q."/>
        </authorList>
    </citation>
    <scope>NUCLEOTIDE SEQUENCE [LARGE SCALE GENOMIC DNA]</scope>
    <source>
        <strain evidence="4 5">NSJ-62</strain>
    </source>
</reference>
<evidence type="ECO:0000313" key="4">
    <source>
        <dbReference type="EMBL" id="QNL44942.1"/>
    </source>
</evidence>
<dbReference type="Pfam" id="PF14278">
    <property type="entry name" value="TetR_C_8"/>
    <property type="match status" value="1"/>
</dbReference>
<dbReference type="InterPro" id="IPR001647">
    <property type="entry name" value="HTH_TetR"/>
</dbReference>
<dbReference type="InterPro" id="IPR039532">
    <property type="entry name" value="TetR_C_Firmicutes"/>
</dbReference>
<sequence length="186" mass="21749">MSQITRRAIIQSFLKLLNQSPLDKITVRDIVDDCGVTRSTFYYYFEDIYALLEEVFRQETDKRLNSGKAYTSWEEGFLDTVSFALENRRAIFHVYHSLSREQLEQYLYDITGDLMDKIVRGLTADLPVQEEDVCMVVDLYKYALVGMILNWLQRGMKEDPTEKIQRLGKLLDGNIRAVLSKTVEER</sequence>
<feature type="DNA-binding region" description="H-T-H motif" evidence="2">
    <location>
        <begin position="26"/>
        <end position="45"/>
    </location>
</feature>
<evidence type="ECO:0000256" key="2">
    <source>
        <dbReference type="PROSITE-ProRule" id="PRU00335"/>
    </source>
</evidence>
<dbReference type="Pfam" id="PF00440">
    <property type="entry name" value="TetR_N"/>
    <property type="match status" value="1"/>
</dbReference>